<dbReference type="AlphaFoldDB" id="A0A2M4D317"/>
<evidence type="ECO:0000256" key="1">
    <source>
        <dbReference type="SAM" id="MobiDB-lite"/>
    </source>
</evidence>
<feature type="region of interest" description="Disordered" evidence="1">
    <location>
        <begin position="104"/>
        <end position="144"/>
    </location>
</feature>
<feature type="transmembrane region" description="Helical" evidence="2">
    <location>
        <begin position="12"/>
        <end position="28"/>
    </location>
</feature>
<protein>
    <submittedName>
        <fullName evidence="3">Uncharacterized protein</fullName>
    </submittedName>
</protein>
<reference evidence="3" key="1">
    <citation type="submission" date="2018-01" db="EMBL/GenBank/DDBJ databases">
        <title>An insight into the sialome of Amazonian anophelines.</title>
        <authorList>
            <person name="Ribeiro J.M."/>
            <person name="Scarpassa V."/>
            <person name="Calvo E."/>
        </authorList>
    </citation>
    <scope>NUCLEOTIDE SEQUENCE</scope>
</reference>
<proteinExistence type="predicted"/>
<accession>A0A2M4D317</accession>
<keyword evidence="2" id="KW-0812">Transmembrane</keyword>
<keyword evidence="2" id="KW-1133">Transmembrane helix</keyword>
<evidence type="ECO:0000313" key="3">
    <source>
        <dbReference type="EMBL" id="MBW71970.1"/>
    </source>
</evidence>
<organism evidence="3">
    <name type="scientific">Anopheles darlingi</name>
    <name type="common">Mosquito</name>
    <dbReference type="NCBI Taxonomy" id="43151"/>
    <lineage>
        <taxon>Eukaryota</taxon>
        <taxon>Metazoa</taxon>
        <taxon>Ecdysozoa</taxon>
        <taxon>Arthropoda</taxon>
        <taxon>Hexapoda</taxon>
        <taxon>Insecta</taxon>
        <taxon>Pterygota</taxon>
        <taxon>Neoptera</taxon>
        <taxon>Endopterygota</taxon>
        <taxon>Diptera</taxon>
        <taxon>Nematocera</taxon>
        <taxon>Culicoidea</taxon>
        <taxon>Culicidae</taxon>
        <taxon>Anophelinae</taxon>
        <taxon>Anopheles</taxon>
    </lineage>
</organism>
<keyword evidence="2" id="KW-0472">Membrane</keyword>
<evidence type="ECO:0000256" key="2">
    <source>
        <dbReference type="SAM" id="Phobius"/>
    </source>
</evidence>
<dbReference type="EMBL" id="GGFL01007792">
    <property type="protein sequence ID" value="MBW71970.1"/>
    <property type="molecule type" value="Transcribed_RNA"/>
</dbReference>
<feature type="compositionally biased region" description="Basic residues" evidence="1">
    <location>
        <begin position="124"/>
        <end position="135"/>
    </location>
</feature>
<sequence length="162" mass="18573">MDHAVVRVERCVVVMIAVRFVVLAPRIVSSAMIVDRFVVALIVRMIAIVVVVVRELRAVMTDRVVGSSDAMMHVAMTHVGRIVVRVRRALVVVSGRMCGVVHRPVTREEHHRHERKETGERQHHRDRMRPNHAKSAHSVSNAHRKMFHHATLDPMRKAGRMW</sequence>
<feature type="transmembrane region" description="Helical" evidence="2">
    <location>
        <begin position="34"/>
        <end position="53"/>
    </location>
</feature>
<feature type="compositionally biased region" description="Basic and acidic residues" evidence="1">
    <location>
        <begin position="105"/>
        <end position="123"/>
    </location>
</feature>
<name>A0A2M4D317_ANODA</name>